<evidence type="ECO:0000256" key="1">
    <source>
        <dbReference type="ARBA" id="ARBA00022741"/>
    </source>
</evidence>
<dbReference type="Gene3D" id="1.10.8.60">
    <property type="match status" value="2"/>
</dbReference>
<dbReference type="Proteomes" id="UP000230605">
    <property type="component" value="Chromosome 2"/>
</dbReference>
<dbReference type="Gene3D" id="3.40.50.300">
    <property type="entry name" value="P-loop containing nucleotide triphosphate hydrolases"/>
    <property type="match status" value="2"/>
</dbReference>
<organism evidence="6 7">
    <name type="scientific">Cercospora beticola</name>
    <name type="common">Sugarbeet leaf spot fungus</name>
    <dbReference type="NCBI Taxonomy" id="122368"/>
    <lineage>
        <taxon>Eukaryota</taxon>
        <taxon>Fungi</taxon>
        <taxon>Dikarya</taxon>
        <taxon>Ascomycota</taxon>
        <taxon>Pezizomycotina</taxon>
        <taxon>Dothideomycetes</taxon>
        <taxon>Dothideomycetidae</taxon>
        <taxon>Mycosphaerellales</taxon>
        <taxon>Mycosphaerellaceae</taxon>
        <taxon>Cercospora</taxon>
    </lineage>
</organism>
<dbReference type="FunFam" id="3.40.50.300:FF:001025">
    <property type="entry name" value="ATPase family, AAA domain-containing 2B"/>
    <property type="match status" value="1"/>
</dbReference>
<evidence type="ECO:0000313" key="6">
    <source>
        <dbReference type="EMBL" id="PIA97667.1"/>
    </source>
</evidence>
<dbReference type="PANTHER" id="PTHR23077">
    <property type="entry name" value="AAA-FAMILY ATPASE"/>
    <property type="match status" value="1"/>
</dbReference>
<feature type="domain" description="AAA+ ATPase" evidence="5">
    <location>
        <begin position="276"/>
        <end position="406"/>
    </location>
</feature>
<keyword evidence="1" id="KW-0547">Nucleotide-binding</keyword>
<dbReference type="InterPro" id="IPR041569">
    <property type="entry name" value="AAA_lid_3"/>
</dbReference>
<proteinExistence type="predicted"/>
<evidence type="ECO:0000259" key="5">
    <source>
        <dbReference type="SMART" id="SM00382"/>
    </source>
</evidence>
<sequence>MSTPPPPPSADTNKPAPAKMDASHVVVRLQQSKGLQDAFRVHVLPESLTDAGLKLNDICQITSEDGLTTGYGIAWRAEDKMGSRPKTRPAKMTETFRDLYDFKDGSKVKISRADTKLYPADRIVLYDVTPEGHNKPDVVDETNWEWSIGKLFEDSDALAAGVSFEVTGAKKYRRRFHIEHIESAGAPDGNCLYRIRRGTSIELPNGTISRLTSPVNGNGNGNLSLHTNGFRGQMNGDTTLELDPHRLGGLVEQIRKLNAAMGKLVEGARIANGHSRARAVLLHGYQGCGKTTVMKALADSGFRKVYRIEPDSILSGTLSKGRTQIRETFQQAAERANQPSLILIDKLETLTPNEEDKFSDTFIDELERIKDCRVMIVAAARSISDLSASIIGPDGFWRHVEIPIPDATARQQILNVARQKSPFAKDDVSAAIAARTHGYTGADLRLLHSKALDEAEDKEEREAVSRLRSPSLPTYDEANSFYHHSSAGESSRRNIDHHAEPLDAQLEDYEKALPNVVPTALREIFTEKPKVQWSNIGGSDKVRESFDKILGLRQNDRALLEEFQRKPEKGVLLYGPPGCSKTMTAQAVANSYNFNFIAIKGAELISKYVGDSEKKVREVFAKARAAAPCVIFFDEIDAIATSRDLDSGSKGLNVLTTLLNEMDGFDELKDVLILAATNKPESLDPALIRPGRFDSHVYLGPPNLAARQDIFRIACSGVRLAEEVKFALLAGKTEGYSGAEIVKICEEAKDLAIGRVRSGEVAEGEMRCITMRDFDSAREEVRRGITEEMLQGYEMFAKR</sequence>
<gene>
    <name evidence="6" type="ORF">CB0940_06679</name>
</gene>
<evidence type="ECO:0000256" key="2">
    <source>
        <dbReference type="ARBA" id="ARBA00022840"/>
    </source>
</evidence>
<feature type="region of interest" description="Disordered" evidence="4">
    <location>
        <begin position="457"/>
        <end position="493"/>
    </location>
</feature>
<evidence type="ECO:0000256" key="4">
    <source>
        <dbReference type="SAM" id="MobiDB-lite"/>
    </source>
</evidence>
<dbReference type="InterPro" id="IPR050168">
    <property type="entry name" value="AAA_ATPase_domain"/>
</dbReference>
<name>A0A2G5HYP3_CERBT</name>
<dbReference type="Pfam" id="PF00004">
    <property type="entry name" value="AAA"/>
    <property type="match status" value="2"/>
</dbReference>
<reference evidence="6 7" key="1">
    <citation type="submission" date="2015-10" db="EMBL/GenBank/DDBJ databases">
        <title>The cercosporin biosynthetic gene cluster was horizontally transferred to several fungal lineages and shown to be expanded in Cercospora beticola based on microsynteny with recipient genomes.</title>
        <authorList>
            <person name="De Jonge R."/>
            <person name="Ebert M.K."/>
            <person name="Suttle J.C."/>
            <person name="Jurick Ii W.M."/>
            <person name="Secor G.A."/>
            <person name="Thomma B.P."/>
            <person name="Van De Peer Y."/>
            <person name="Bolton M.D."/>
        </authorList>
    </citation>
    <scope>NUCLEOTIDE SEQUENCE [LARGE SCALE GENOMIC DNA]</scope>
    <source>
        <strain evidence="6 7">09-40</strain>
    </source>
</reference>
<evidence type="ECO:0000256" key="3">
    <source>
        <dbReference type="ARBA" id="ARBA00023054"/>
    </source>
</evidence>
<keyword evidence="3" id="KW-0175">Coiled coil</keyword>
<dbReference type="Pfam" id="PF17862">
    <property type="entry name" value="AAA_lid_3"/>
    <property type="match status" value="1"/>
</dbReference>
<comment type="caution">
    <text evidence="6">The sequence shown here is derived from an EMBL/GenBank/DDBJ whole genome shotgun (WGS) entry which is preliminary data.</text>
</comment>
<dbReference type="AlphaFoldDB" id="A0A2G5HYP3"/>
<dbReference type="PROSITE" id="PS00674">
    <property type="entry name" value="AAA"/>
    <property type="match status" value="1"/>
</dbReference>
<dbReference type="InterPro" id="IPR027417">
    <property type="entry name" value="P-loop_NTPase"/>
</dbReference>
<dbReference type="OrthoDB" id="27435at2759"/>
<accession>A0A2G5HYP3</accession>
<feature type="region of interest" description="Disordered" evidence="4">
    <location>
        <begin position="1"/>
        <end position="20"/>
    </location>
</feature>
<dbReference type="SMART" id="SM00382">
    <property type="entry name" value="AAA"/>
    <property type="match status" value="2"/>
</dbReference>
<dbReference type="GO" id="GO:0005524">
    <property type="term" value="F:ATP binding"/>
    <property type="evidence" value="ECO:0007669"/>
    <property type="project" value="UniProtKB-KW"/>
</dbReference>
<feature type="domain" description="AAA+ ATPase" evidence="5">
    <location>
        <begin position="567"/>
        <end position="703"/>
    </location>
</feature>
<dbReference type="InterPro" id="IPR003959">
    <property type="entry name" value="ATPase_AAA_core"/>
</dbReference>
<dbReference type="InterPro" id="IPR003960">
    <property type="entry name" value="ATPase_AAA_CS"/>
</dbReference>
<protein>
    <submittedName>
        <fullName evidence="6">ATPase family 2 protein</fullName>
    </submittedName>
</protein>
<keyword evidence="2" id="KW-0067">ATP-binding</keyword>
<dbReference type="PANTHER" id="PTHR23077:SF27">
    <property type="entry name" value="ATPASE FAMILY GENE 2 PROTEIN HOMOLOG A"/>
    <property type="match status" value="1"/>
</dbReference>
<dbReference type="InterPro" id="IPR003593">
    <property type="entry name" value="AAA+_ATPase"/>
</dbReference>
<dbReference type="SUPFAM" id="SSF52540">
    <property type="entry name" value="P-loop containing nucleoside triphosphate hydrolases"/>
    <property type="match status" value="2"/>
</dbReference>
<evidence type="ECO:0000313" key="7">
    <source>
        <dbReference type="Proteomes" id="UP000230605"/>
    </source>
</evidence>
<dbReference type="EMBL" id="LKMD01000102">
    <property type="protein sequence ID" value="PIA97667.1"/>
    <property type="molecule type" value="Genomic_DNA"/>
</dbReference>
<dbReference type="GO" id="GO:0005737">
    <property type="term" value="C:cytoplasm"/>
    <property type="evidence" value="ECO:0007669"/>
    <property type="project" value="TreeGrafter"/>
</dbReference>
<dbReference type="GO" id="GO:0016887">
    <property type="term" value="F:ATP hydrolysis activity"/>
    <property type="evidence" value="ECO:0007669"/>
    <property type="project" value="InterPro"/>
</dbReference>